<evidence type="ECO:0000313" key="8">
    <source>
        <dbReference type="EMBL" id="SHJ93241.1"/>
    </source>
</evidence>
<dbReference type="EMBL" id="FQZV01000054">
    <property type="protein sequence ID" value="SHJ93241.1"/>
    <property type="molecule type" value="Genomic_DNA"/>
</dbReference>
<keyword evidence="4 6" id="KW-0408">Iron</keyword>
<dbReference type="PANTHER" id="PTHR30352">
    <property type="entry name" value="PYRUVATE FORMATE-LYASE-ACTIVATING ENZYME"/>
    <property type="match status" value="1"/>
</dbReference>
<feature type="binding site" evidence="6">
    <location>
        <position position="92"/>
    </location>
    <ligand>
        <name>[4Fe-4S] cluster</name>
        <dbReference type="ChEBI" id="CHEBI:49883"/>
        <note>4Fe-4S-S-AdoMet</note>
    </ligand>
</feature>
<dbReference type="InterPro" id="IPR034457">
    <property type="entry name" value="Organic_radical-activating"/>
</dbReference>
<sequence length="330" mass="37610">MKIKKEASFYRQLEDGWVQCDLCPHACRIPAGTKGKCGIRKNEEGRLFSLNYGKITAYCIDPIEKKPLYHFYPGSRIFSIGSTGCNFTCQFCQNWHIAQEDPEGIYTTAENIINIAQNEKNNIGIAFTYNEPTIWFEFVREVAKKVKPVGLKSVLVTNGFISEASLEALLPYADAMNIDLKSFDENFYRQICGGQRSPVLQTIRKAQAACHIEITFLLVNGFNDSREEVEEMAKWISEISPDIPLHLSRYYPAYQMDQEPTPIDRMLEAKEAAKGHLRYVYMGNMPPGADKNTYCPQCSETIVNREKKVTVENLVNNRCRRCGEEIAIIL</sequence>
<evidence type="ECO:0000313" key="9">
    <source>
        <dbReference type="Proteomes" id="UP000184536"/>
    </source>
</evidence>
<dbReference type="CDD" id="cd01335">
    <property type="entry name" value="Radical_SAM"/>
    <property type="match status" value="1"/>
</dbReference>
<keyword evidence="9" id="KW-1185">Reference proteome</keyword>
<reference evidence="9" key="1">
    <citation type="submission" date="2016-11" db="EMBL/GenBank/DDBJ databases">
        <authorList>
            <person name="Varghese N."/>
            <person name="Submissions S."/>
        </authorList>
    </citation>
    <scope>NUCLEOTIDE SEQUENCE [LARGE SCALE GENOMIC DNA]</scope>
    <source>
        <strain evidence="9">DSM 17957</strain>
    </source>
</reference>
<dbReference type="InterPro" id="IPR016431">
    <property type="entry name" value="Pyrv-formate_lyase-activ_prd"/>
</dbReference>
<name>A0A1M6NC12_9FIRM</name>
<dbReference type="InterPro" id="IPR007197">
    <property type="entry name" value="rSAM"/>
</dbReference>
<dbReference type="PROSITE" id="PS51918">
    <property type="entry name" value="RADICAL_SAM"/>
    <property type="match status" value="1"/>
</dbReference>
<accession>A0A1M6NC12</accession>
<evidence type="ECO:0000259" key="7">
    <source>
        <dbReference type="PROSITE" id="PS51918"/>
    </source>
</evidence>
<comment type="cofactor">
    <cofactor evidence="6">
        <name>[4Fe-4S] cluster</name>
        <dbReference type="ChEBI" id="CHEBI:49883"/>
    </cofactor>
    <text evidence="6">Binds 1 [4Fe-4S] cluster. The cluster is coordinated with 3 cysteines and an exchangeable S-adenosyl-L-methionine.</text>
</comment>
<feature type="domain" description="Radical SAM core" evidence="7">
    <location>
        <begin position="70"/>
        <end position="287"/>
    </location>
</feature>
<keyword evidence="2 6" id="KW-0949">S-adenosyl-L-methionine</keyword>
<evidence type="ECO:0000256" key="5">
    <source>
        <dbReference type="ARBA" id="ARBA00023014"/>
    </source>
</evidence>
<dbReference type="STRING" id="1121919.SAMN02745975_03259"/>
<gene>
    <name evidence="8" type="ORF">SAMN02745975_03259</name>
</gene>
<dbReference type="GO" id="GO:0046872">
    <property type="term" value="F:metal ion binding"/>
    <property type="evidence" value="ECO:0007669"/>
    <property type="project" value="UniProtKB-KW"/>
</dbReference>
<dbReference type="GO" id="GO:0016829">
    <property type="term" value="F:lyase activity"/>
    <property type="evidence" value="ECO:0007669"/>
    <property type="project" value="UniProtKB-KW"/>
</dbReference>
<keyword evidence="3 6" id="KW-0479">Metal-binding</keyword>
<keyword evidence="8" id="KW-0456">Lyase</keyword>
<keyword evidence="1" id="KW-0004">4Fe-4S</keyword>
<feature type="binding site" evidence="6">
    <location>
        <position position="85"/>
    </location>
    <ligand>
        <name>[4Fe-4S] cluster</name>
        <dbReference type="ChEBI" id="CHEBI:49883"/>
        <note>4Fe-4S-S-AdoMet</note>
    </ligand>
</feature>
<dbReference type="SMART" id="SM00729">
    <property type="entry name" value="Elp3"/>
    <property type="match status" value="1"/>
</dbReference>
<evidence type="ECO:0000256" key="3">
    <source>
        <dbReference type="ARBA" id="ARBA00022723"/>
    </source>
</evidence>
<keyword evidence="5 6" id="KW-0411">Iron-sulfur</keyword>
<dbReference type="PANTHER" id="PTHR30352:SF5">
    <property type="entry name" value="PYRUVATE FORMATE-LYASE 1-ACTIVATING ENZYME"/>
    <property type="match status" value="1"/>
</dbReference>
<dbReference type="Proteomes" id="UP000184536">
    <property type="component" value="Unassembled WGS sequence"/>
</dbReference>
<dbReference type="NCBIfam" id="TIGR04337">
    <property type="entry name" value="AmmeMemoSam_rS"/>
    <property type="match status" value="1"/>
</dbReference>
<dbReference type="Gene3D" id="3.20.20.70">
    <property type="entry name" value="Aldolase class I"/>
    <property type="match status" value="1"/>
</dbReference>
<dbReference type="GO" id="GO:0051539">
    <property type="term" value="F:4 iron, 4 sulfur cluster binding"/>
    <property type="evidence" value="ECO:0007669"/>
    <property type="project" value="UniProtKB-KW"/>
</dbReference>
<evidence type="ECO:0000256" key="4">
    <source>
        <dbReference type="ARBA" id="ARBA00023004"/>
    </source>
</evidence>
<dbReference type="AlphaFoldDB" id="A0A1M6NC12"/>
<dbReference type="InterPro" id="IPR013785">
    <property type="entry name" value="Aldolase_TIM"/>
</dbReference>
<dbReference type="SFLD" id="SFLDS00029">
    <property type="entry name" value="Radical_SAM"/>
    <property type="match status" value="1"/>
</dbReference>
<dbReference type="SUPFAM" id="SSF102114">
    <property type="entry name" value="Radical SAM enzymes"/>
    <property type="match status" value="1"/>
</dbReference>
<protein>
    <submittedName>
        <fullName evidence="8">Pyruvate formate lyase activating enzyme</fullName>
    </submittedName>
</protein>
<dbReference type="InterPro" id="IPR006638">
    <property type="entry name" value="Elp3/MiaA/NifB-like_rSAM"/>
</dbReference>
<dbReference type="OrthoDB" id="9778883at2"/>
<dbReference type="Pfam" id="PF04055">
    <property type="entry name" value="Radical_SAM"/>
    <property type="match status" value="1"/>
</dbReference>
<dbReference type="InterPro" id="IPR058240">
    <property type="entry name" value="rSAM_sf"/>
</dbReference>
<evidence type="ECO:0000256" key="2">
    <source>
        <dbReference type="ARBA" id="ARBA00022691"/>
    </source>
</evidence>
<organism evidence="8 9">
    <name type="scientific">Geosporobacter subterraneus DSM 17957</name>
    <dbReference type="NCBI Taxonomy" id="1121919"/>
    <lineage>
        <taxon>Bacteria</taxon>
        <taxon>Bacillati</taxon>
        <taxon>Bacillota</taxon>
        <taxon>Clostridia</taxon>
        <taxon>Peptostreptococcales</taxon>
        <taxon>Thermotaleaceae</taxon>
        <taxon>Geosporobacter</taxon>
    </lineage>
</organism>
<dbReference type="PIRSF" id="PIRSF004869">
    <property type="entry name" value="PflX_prd"/>
    <property type="match status" value="1"/>
</dbReference>
<proteinExistence type="predicted"/>
<dbReference type="RefSeq" id="WP_110942268.1">
    <property type="nucleotide sequence ID" value="NZ_FQZV01000054.1"/>
</dbReference>
<dbReference type="SFLD" id="SFLDG01101">
    <property type="entry name" value="Uncharacterised_Radical_SAM_Su"/>
    <property type="match status" value="1"/>
</dbReference>
<keyword evidence="8" id="KW-0670">Pyruvate</keyword>
<evidence type="ECO:0000256" key="1">
    <source>
        <dbReference type="ARBA" id="ARBA00022485"/>
    </source>
</evidence>
<evidence type="ECO:0000256" key="6">
    <source>
        <dbReference type="PIRSR" id="PIRSR004869-50"/>
    </source>
</evidence>
<dbReference type="InterPro" id="IPR027596">
    <property type="entry name" value="AmmeMemoSam_rS"/>
</dbReference>
<feature type="binding site" evidence="6">
    <location>
        <position position="89"/>
    </location>
    <ligand>
        <name>[4Fe-4S] cluster</name>
        <dbReference type="ChEBI" id="CHEBI:49883"/>
        <note>4Fe-4S-S-AdoMet</note>
    </ligand>
</feature>